<dbReference type="AlphaFoldDB" id="A0A7K3WW57"/>
<sequence length="631" mass="72802">MAINRIQWILFFILSLANSFVGYAAPFIGDSIIKLEINEEQFLLDPNNEFSYDDVRNKAFNASKEDAENLLSKLNPNRSVWTKLNVKNHSNKIYIGVIYSNPCTEKIYCWEENGILIKKKIGFLLPNKDDIIFFDRYLLPITLNPGETRTYYIKTTEYVRYISSGSLNTFVGTKNDFNAIKRPIGSSNLVNLHVFFNGFLIFQLFYIMLQWFLVRRIEYFYYVLYLLSLFAYFWPRHVISTLSFEGIEIFISHFVANFNDILLVLPAFFYLRFIRHFLDMAVHKPIWNKIIRYFEYLFLLLSVLILFTNTLIPNDLPKSVLILSCVGIQFVLSLLAIRGFYAVKTRLARFAITAGAIVITAHLAAMAISVFNLYNYIDIAPIAITMVAIIIEIAIFNSGLLFKARQFEKDKFKAQTVLLNELEDKQKLQLEYEGVRDKISRDLHDDVGSTLSSVSIYSYAAKDKLAKGDLTQTRELLLSIEKNALSTLNSMGDLVWAINPQNDSTEKLLERISTFGYSILAVNDCKFDMEIDPEFYNHRLNLEERRSILLICKEALNNAAKYAKADDICLKIYKHGQNFRLELSDNGKGFDIDKTSYGNGLKSMETRARILSTFFEIKSDQKGTTIKFDIE</sequence>
<dbReference type="PANTHER" id="PTHR24421">
    <property type="entry name" value="NITRATE/NITRITE SENSOR PROTEIN NARX-RELATED"/>
    <property type="match status" value="1"/>
</dbReference>
<dbReference type="SUPFAM" id="SSF55874">
    <property type="entry name" value="ATPase domain of HSP90 chaperone/DNA topoisomerase II/histidine kinase"/>
    <property type="match status" value="1"/>
</dbReference>
<evidence type="ECO:0000313" key="10">
    <source>
        <dbReference type="Proteomes" id="UP000486602"/>
    </source>
</evidence>
<reference evidence="9 10" key="1">
    <citation type="submission" date="2020-02" db="EMBL/GenBank/DDBJ databases">
        <title>Out from the shadows clarifying the taxonomy of the family Cryomorphaceae and related taxa by utilizing the GTDB taxonomic framework.</title>
        <authorList>
            <person name="Bowman J.P."/>
        </authorList>
    </citation>
    <scope>NUCLEOTIDE SEQUENCE [LARGE SCALE GENOMIC DNA]</scope>
    <source>
        <strain evidence="9 10">QSSC 1-22</strain>
    </source>
</reference>
<feature type="transmembrane region" description="Helical" evidence="4">
    <location>
        <begin position="247"/>
        <end position="273"/>
    </location>
</feature>
<dbReference type="Gene3D" id="3.30.565.10">
    <property type="entry name" value="Histidine kinase-like ATPase, C-terminal domain"/>
    <property type="match status" value="1"/>
</dbReference>
<dbReference type="GO" id="GO:0000155">
    <property type="term" value="F:phosphorelay sensor kinase activity"/>
    <property type="evidence" value="ECO:0007669"/>
    <property type="project" value="InterPro"/>
</dbReference>
<feature type="transmembrane region" description="Helical" evidence="4">
    <location>
        <begin position="219"/>
        <end position="235"/>
    </location>
</feature>
<feature type="transmembrane region" description="Helical" evidence="4">
    <location>
        <begin position="379"/>
        <end position="402"/>
    </location>
</feature>
<keyword evidence="4" id="KW-0472">Membrane</keyword>
<dbReference type="PANTHER" id="PTHR24421:SF55">
    <property type="entry name" value="SENSOR HISTIDINE KINASE YDFH"/>
    <property type="match status" value="1"/>
</dbReference>
<keyword evidence="10" id="KW-1185">Reference proteome</keyword>
<feature type="transmembrane region" description="Helical" evidence="4">
    <location>
        <begin position="350"/>
        <end position="373"/>
    </location>
</feature>
<dbReference type="InterPro" id="IPR036890">
    <property type="entry name" value="HATPase_C_sf"/>
</dbReference>
<evidence type="ECO:0000259" key="6">
    <source>
        <dbReference type="Pfam" id="PF07695"/>
    </source>
</evidence>
<evidence type="ECO:0000256" key="1">
    <source>
        <dbReference type="ARBA" id="ARBA00022679"/>
    </source>
</evidence>
<feature type="domain" description="7TM-DISM receptor extracellular" evidence="7">
    <location>
        <begin position="41"/>
        <end position="156"/>
    </location>
</feature>
<keyword evidence="4" id="KW-0812">Transmembrane</keyword>
<dbReference type="Gene3D" id="2.60.40.2380">
    <property type="match status" value="1"/>
</dbReference>
<dbReference type="GO" id="GO:0016020">
    <property type="term" value="C:membrane"/>
    <property type="evidence" value="ECO:0007669"/>
    <property type="project" value="InterPro"/>
</dbReference>
<evidence type="ECO:0000256" key="2">
    <source>
        <dbReference type="ARBA" id="ARBA00022777"/>
    </source>
</evidence>
<evidence type="ECO:0000256" key="3">
    <source>
        <dbReference type="ARBA" id="ARBA00023012"/>
    </source>
</evidence>
<feature type="transmembrane region" description="Helical" evidence="4">
    <location>
        <begin position="192"/>
        <end position="212"/>
    </location>
</feature>
<evidence type="ECO:0000256" key="4">
    <source>
        <dbReference type="SAM" id="Phobius"/>
    </source>
</evidence>
<keyword evidence="4" id="KW-1133">Transmembrane helix</keyword>
<gene>
    <name evidence="9" type="ORF">G3O08_20065</name>
</gene>
<dbReference type="Proteomes" id="UP000486602">
    <property type="component" value="Unassembled WGS sequence"/>
</dbReference>
<accession>A0A7K3WW57</accession>
<feature type="domain" description="Signal transduction histidine kinase subgroup 3 dimerisation and phosphoacceptor" evidence="8">
    <location>
        <begin position="436"/>
        <end position="501"/>
    </location>
</feature>
<dbReference type="CDD" id="cd16917">
    <property type="entry name" value="HATPase_UhpB-NarQ-NarX-like"/>
    <property type="match status" value="1"/>
</dbReference>
<organism evidence="9 10">
    <name type="scientific">Cryomorpha ignava</name>
    <dbReference type="NCBI Taxonomy" id="101383"/>
    <lineage>
        <taxon>Bacteria</taxon>
        <taxon>Pseudomonadati</taxon>
        <taxon>Bacteroidota</taxon>
        <taxon>Flavobacteriia</taxon>
        <taxon>Flavobacteriales</taxon>
        <taxon>Cryomorphaceae</taxon>
        <taxon>Cryomorpha</taxon>
    </lineage>
</organism>
<evidence type="ECO:0000259" key="5">
    <source>
        <dbReference type="Pfam" id="PF02518"/>
    </source>
</evidence>
<proteinExistence type="predicted"/>
<dbReference type="InterPro" id="IPR011622">
    <property type="entry name" value="7TMR_DISM_rcpt_extracell_dom2"/>
</dbReference>
<dbReference type="Pfam" id="PF07696">
    <property type="entry name" value="7TMR-DISMED2"/>
    <property type="match status" value="1"/>
</dbReference>
<dbReference type="Pfam" id="PF02518">
    <property type="entry name" value="HATPase_c"/>
    <property type="match status" value="1"/>
</dbReference>
<dbReference type="Pfam" id="PF07695">
    <property type="entry name" value="7TMR-DISM_7TM"/>
    <property type="match status" value="1"/>
</dbReference>
<dbReference type="InterPro" id="IPR011712">
    <property type="entry name" value="Sig_transdc_His_kin_sub3_dim/P"/>
</dbReference>
<dbReference type="Pfam" id="PF07730">
    <property type="entry name" value="HisKA_3"/>
    <property type="match status" value="1"/>
</dbReference>
<comment type="caution">
    <text evidence="9">The sequence shown here is derived from an EMBL/GenBank/DDBJ whole genome shotgun (WGS) entry which is preliminary data.</text>
</comment>
<dbReference type="Gene3D" id="1.20.5.1930">
    <property type="match status" value="1"/>
</dbReference>
<keyword evidence="2" id="KW-0418">Kinase</keyword>
<dbReference type="EMBL" id="JAAGVY010000081">
    <property type="protein sequence ID" value="NEN25788.1"/>
    <property type="molecule type" value="Genomic_DNA"/>
</dbReference>
<evidence type="ECO:0008006" key="11">
    <source>
        <dbReference type="Google" id="ProtNLM"/>
    </source>
</evidence>
<protein>
    <recommendedName>
        <fullName evidence="11">Histidine kinase domain-containing protein</fullName>
    </recommendedName>
</protein>
<evidence type="ECO:0000259" key="7">
    <source>
        <dbReference type="Pfam" id="PF07696"/>
    </source>
</evidence>
<dbReference type="InterPro" id="IPR011623">
    <property type="entry name" value="7TMR_DISM_rcpt_extracell_dom1"/>
</dbReference>
<evidence type="ECO:0000259" key="8">
    <source>
        <dbReference type="Pfam" id="PF07730"/>
    </source>
</evidence>
<name>A0A7K3WW57_9FLAO</name>
<keyword evidence="3" id="KW-0902">Two-component regulatory system</keyword>
<keyword evidence="1" id="KW-0808">Transferase</keyword>
<feature type="transmembrane region" description="Helical" evidence="4">
    <location>
        <begin position="319"/>
        <end position="343"/>
    </location>
</feature>
<feature type="domain" description="Histidine kinase/HSP90-like ATPase" evidence="5">
    <location>
        <begin position="546"/>
        <end position="616"/>
    </location>
</feature>
<dbReference type="RefSeq" id="WP_163287233.1">
    <property type="nucleotide sequence ID" value="NZ_JAAGVY010000081.1"/>
</dbReference>
<feature type="transmembrane region" description="Helical" evidence="4">
    <location>
        <begin position="293"/>
        <end position="313"/>
    </location>
</feature>
<dbReference type="InterPro" id="IPR003594">
    <property type="entry name" value="HATPase_dom"/>
</dbReference>
<evidence type="ECO:0000313" key="9">
    <source>
        <dbReference type="EMBL" id="NEN25788.1"/>
    </source>
</evidence>
<dbReference type="InterPro" id="IPR050482">
    <property type="entry name" value="Sensor_HK_TwoCompSys"/>
</dbReference>
<dbReference type="GO" id="GO:0046983">
    <property type="term" value="F:protein dimerization activity"/>
    <property type="evidence" value="ECO:0007669"/>
    <property type="project" value="InterPro"/>
</dbReference>
<feature type="domain" description="7TM-DISM receptor extracellular" evidence="6">
    <location>
        <begin position="193"/>
        <end position="400"/>
    </location>
</feature>